<accession>A0A1I5TPX6</accession>
<dbReference type="SUPFAM" id="SSF54913">
    <property type="entry name" value="GlnB-like"/>
    <property type="match status" value="1"/>
</dbReference>
<dbReference type="STRING" id="1993.SAMN04489713_11878"/>
<dbReference type="InterPro" id="IPR004323">
    <property type="entry name" value="Ion_tolerance_CutA"/>
</dbReference>
<dbReference type="EMBL" id="FOVH01000018">
    <property type="protein sequence ID" value="SFP85073.1"/>
    <property type="molecule type" value="Genomic_DNA"/>
</dbReference>
<dbReference type="AlphaFoldDB" id="A0A1I5TPX6"/>
<dbReference type="InterPro" id="IPR015867">
    <property type="entry name" value="N-reg_PII/ATP_PRibTrfase_C"/>
</dbReference>
<sequence length="106" mass="11818">MTDYLQVSTTTHSREAGMALIKSAIAAKLAASGQVVGPVGSVFWHLGELGTGEEWQIFLRTTSDRYAELEAHLIDRHPWDNPEVTFTRIDGGSARYLEWLTRETTP</sequence>
<dbReference type="InterPro" id="IPR011322">
    <property type="entry name" value="N-reg_PII-like_a/b"/>
</dbReference>
<evidence type="ECO:0000256" key="1">
    <source>
        <dbReference type="ARBA" id="ARBA00010169"/>
    </source>
</evidence>
<dbReference type="Gene3D" id="3.30.70.120">
    <property type="match status" value="1"/>
</dbReference>
<dbReference type="GO" id="GO:0010038">
    <property type="term" value="P:response to metal ion"/>
    <property type="evidence" value="ECO:0007669"/>
    <property type="project" value="InterPro"/>
</dbReference>
<evidence type="ECO:0000313" key="3">
    <source>
        <dbReference type="Proteomes" id="UP000183413"/>
    </source>
</evidence>
<keyword evidence="3" id="KW-1185">Reference proteome</keyword>
<dbReference type="PANTHER" id="PTHR23419:SF8">
    <property type="entry name" value="FI09726P"/>
    <property type="match status" value="1"/>
</dbReference>
<dbReference type="PANTHER" id="PTHR23419">
    <property type="entry name" value="DIVALENT CATION TOLERANCE CUTA-RELATED"/>
    <property type="match status" value="1"/>
</dbReference>
<dbReference type="Proteomes" id="UP000183413">
    <property type="component" value="Unassembled WGS sequence"/>
</dbReference>
<comment type="similarity">
    <text evidence="1">Belongs to the CutA family.</text>
</comment>
<reference evidence="2 3" key="1">
    <citation type="submission" date="2016-10" db="EMBL/GenBank/DDBJ databases">
        <authorList>
            <person name="de Groot N.N."/>
        </authorList>
    </citation>
    <scope>NUCLEOTIDE SEQUENCE [LARGE SCALE GENOMIC DNA]</scope>
    <source>
        <strain evidence="2 3">DSM 43067</strain>
    </source>
</reference>
<organism evidence="2 3">
    <name type="scientific">Actinomadura madurae</name>
    <dbReference type="NCBI Taxonomy" id="1993"/>
    <lineage>
        <taxon>Bacteria</taxon>
        <taxon>Bacillati</taxon>
        <taxon>Actinomycetota</taxon>
        <taxon>Actinomycetes</taxon>
        <taxon>Streptosporangiales</taxon>
        <taxon>Thermomonosporaceae</taxon>
        <taxon>Actinomadura</taxon>
    </lineage>
</organism>
<dbReference type="GO" id="GO:0005507">
    <property type="term" value="F:copper ion binding"/>
    <property type="evidence" value="ECO:0007669"/>
    <property type="project" value="TreeGrafter"/>
</dbReference>
<name>A0A1I5TPX6_9ACTN</name>
<dbReference type="RefSeq" id="WP_177287879.1">
    <property type="nucleotide sequence ID" value="NZ_CP094265.1"/>
</dbReference>
<dbReference type="Pfam" id="PF03091">
    <property type="entry name" value="CutA1"/>
    <property type="match status" value="1"/>
</dbReference>
<evidence type="ECO:0000313" key="2">
    <source>
        <dbReference type="EMBL" id="SFP85073.1"/>
    </source>
</evidence>
<gene>
    <name evidence="2" type="ORF">SAMN04489713_11878</name>
</gene>
<protein>
    <submittedName>
        <fullName evidence="2">Divalent cation tolerance protein</fullName>
    </submittedName>
</protein>
<dbReference type="InParanoid" id="A0A1I5TPX6"/>
<proteinExistence type="inferred from homology"/>